<evidence type="ECO:0000313" key="3">
    <source>
        <dbReference type="EMBL" id="RNL67689.1"/>
    </source>
</evidence>
<dbReference type="InterPro" id="IPR052521">
    <property type="entry name" value="Cell_div_SPOR-domain"/>
</dbReference>
<dbReference type="InterPro" id="IPR036680">
    <property type="entry name" value="SPOR-like_sf"/>
</dbReference>
<dbReference type="InterPro" id="IPR007730">
    <property type="entry name" value="SPOR-like_dom"/>
</dbReference>
<dbReference type="PROSITE" id="PS51724">
    <property type="entry name" value="SPOR"/>
    <property type="match status" value="1"/>
</dbReference>
<dbReference type="AlphaFoldDB" id="A0A2S4HHK2"/>
<evidence type="ECO:0000313" key="2">
    <source>
        <dbReference type="EMBL" id="POP53474.1"/>
    </source>
</evidence>
<evidence type="ECO:0000313" key="4">
    <source>
        <dbReference type="Proteomes" id="UP000237222"/>
    </source>
</evidence>
<dbReference type="GO" id="GO:0032506">
    <property type="term" value="P:cytokinetic process"/>
    <property type="evidence" value="ECO:0007669"/>
    <property type="project" value="TreeGrafter"/>
</dbReference>
<organism evidence="2 4">
    <name type="scientific">Zhongshania marina</name>
    <dbReference type="NCBI Taxonomy" id="2304603"/>
    <lineage>
        <taxon>Bacteria</taxon>
        <taxon>Pseudomonadati</taxon>
        <taxon>Pseudomonadota</taxon>
        <taxon>Gammaproteobacteria</taxon>
        <taxon>Cellvibrionales</taxon>
        <taxon>Spongiibacteraceae</taxon>
        <taxon>Zhongshania</taxon>
    </lineage>
</organism>
<gene>
    <name evidence="2" type="ORF">C0068_06635</name>
    <name evidence="3" type="ORF">D0911_01285</name>
</gene>
<sequence length="214" mass="22907">MMRQRLVGALVLLCGGVILWSLLFTGPAAYKLDRETQIPDAPLIDPVIDRAPQKPEGIMSADTLLVPEQPNLPVADETTDAKGAAVRAEAANIPDSTDQPKKTADIAKPKPAEPKKAAVVQAKPVVSNKLDSNGLPEAWVVQVGVFGSKSNADGLKKSLQNAGYKTFVDQVSRNGKTLYRVLVGPVISKDTASSQQAAINKRFNVKSIVNRFEP</sequence>
<dbReference type="PANTHER" id="PTHR38687:SF1">
    <property type="entry name" value="CELL DIVISION PROTEIN DEDD"/>
    <property type="match status" value="1"/>
</dbReference>
<dbReference type="Pfam" id="PF05036">
    <property type="entry name" value="SPOR"/>
    <property type="match status" value="1"/>
</dbReference>
<dbReference type="Proteomes" id="UP000237222">
    <property type="component" value="Unassembled WGS sequence"/>
</dbReference>
<comment type="caution">
    <text evidence="2">The sequence shown here is derived from an EMBL/GenBank/DDBJ whole genome shotgun (WGS) entry which is preliminary data.</text>
</comment>
<dbReference type="EMBL" id="PQGG01000014">
    <property type="protein sequence ID" value="POP53474.1"/>
    <property type="molecule type" value="Genomic_DNA"/>
</dbReference>
<dbReference type="Proteomes" id="UP000274695">
    <property type="component" value="Unassembled WGS sequence"/>
</dbReference>
<evidence type="ECO:0000313" key="5">
    <source>
        <dbReference type="Proteomes" id="UP000274695"/>
    </source>
</evidence>
<reference evidence="3 5" key="2">
    <citation type="submission" date="2018-10" db="EMBL/GenBank/DDBJ databases">
        <title>Draft genome sequence of Zhongshania sp. DSW25-10.</title>
        <authorList>
            <person name="Oh J."/>
        </authorList>
    </citation>
    <scope>NUCLEOTIDE SEQUENCE [LARGE SCALE GENOMIC DNA]</scope>
    <source>
        <strain evidence="3 5">DSW25-10</strain>
    </source>
</reference>
<evidence type="ECO:0000259" key="1">
    <source>
        <dbReference type="PROSITE" id="PS51724"/>
    </source>
</evidence>
<dbReference type="Gene3D" id="3.30.70.1070">
    <property type="entry name" value="Sporulation related repeat"/>
    <property type="match status" value="1"/>
</dbReference>
<name>A0A2S4HHK2_9GAMM</name>
<feature type="domain" description="SPOR" evidence="1">
    <location>
        <begin position="133"/>
        <end position="212"/>
    </location>
</feature>
<protein>
    <recommendedName>
        <fullName evidence="1">SPOR domain-containing protein</fullName>
    </recommendedName>
</protein>
<dbReference type="SUPFAM" id="SSF110997">
    <property type="entry name" value="Sporulation related repeat"/>
    <property type="match status" value="1"/>
</dbReference>
<proteinExistence type="predicted"/>
<keyword evidence="5" id="KW-1185">Reference proteome</keyword>
<dbReference type="GO" id="GO:0032153">
    <property type="term" value="C:cell division site"/>
    <property type="evidence" value="ECO:0007669"/>
    <property type="project" value="TreeGrafter"/>
</dbReference>
<accession>A0A2S4HHK2</accession>
<reference evidence="2" key="1">
    <citation type="submission" date="2018-01" db="EMBL/GenBank/DDBJ databases">
        <authorList>
            <person name="Yu X.-D."/>
        </authorList>
    </citation>
    <scope>NUCLEOTIDE SEQUENCE</scope>
    <source>
        <strain evidence="2">ZX-21</strain>
    </source>
</reference>
<dbReference type="GO" id="GO:0042834">
    <property type="term" value="F:peptidoglycan binding"/>
    <property type="evidence" value="ECO:0007669"/>
    <property type="project" value="InterPro"/>
</dbReference>
<dbReference type="PANTHER" id="PTHR38687">
    <property type="entry name" value="CELL DIVISION PROTEIN DEDD-RELATED"/>
    <property type="match status" value="1"/>
</dbReference>
<dbReference type="OrthoDB" id="7069135at2"/>
<dbReference type="EMBL" id="RHGB01000001">
    <property type="protein sequence ID" value="RNL67689.1"/>
    <property type="molecule type" value="Genomic_DNA"/>
</dbReference>
<dbReference type="RefSeq" id="WP_103683711.1">
    <property type="nucleotide sequence ID" value="NZ_PQGG01000014.1"/>
</dbReference>
<dbReference type="GO" id="GO:0030428">
    <property type="term" value="C:cell septum"/>
    <property type="evidence" value="ECO:0007669"/>
    <property type="project" value="TreeGrafter"/>
</dbReference>